<gene>
    <name evidence="9" type="primary">cobG</name>
    <name evidence="9" type="ORF">MU516_02665</name>
</gene>
<keyword evidence="2" id="KW-0349">Heme</keyword>
<dbReference type="EC" id="1.14.13.83" evidence="9"/>
<dbReference type="Gene3D" id="3.30.413.10">
    <property type="entry name" value="Sulfite Reductase Hemoprotein, domain 1"/>
    <property type="match status" value="2"/>
</dbReference>
<keyword evidence="4 9" id="KW-0560">Oxidoreductase</keyword>
<dbReference type="InterPro" id="IPR006066">
    <property type="entry name" value="NO2/SO3_Rdtase_FeS/sirohaem_BS"/>
</dbReference>
<evidence type="ECO:0000256" key="3">
    <source>
        <dbReference type="ARBA" id="ARBA00022723"/>
    </source>
</evidence>
<evidence type="ECO:0000256" key="5">
    <source>
        <dbReference type="ARBA" id="ARBA00023004"/>
    </source>
</evidence>
<keyword evidence="3" id="KW-0479">Metal-binding</keyword>
<keyword evidence="10" id="KW-1185">Reference proteome</keyword>
<dbReference type="PROSITE" id="PS00365">
    <property type="entry name" value="NIR_SIR"/>
    <property type="match status" value="1"/>
</dbReference>
<dbReference type="Pfam" id="PF03460">
    <property type="entry name" value="NIR_SIR_ferr"/>
    <property type="match status" value="1"/>
</dbReference>
<evidence type="ECO:0000259" key="8">
    <source>
        <dbReference type="Pfam" id="PF03460"/>
    </source>
</evidence>
<evidence type="ECO:0000313" key="10">
    <source>
        <dbReference type="Proteomes" id="UP001320702"/>
    </source>
</evidence>
<protein>
    <submittedName>
        <fullName evidence="9">Precorrin-3B synthase</fullName>
        <ecNumber evidence="9">1.14.13.83</ecNumber>
    </submittedName>
</protein>
<comment type="caution">
    <text evidence="9">The sequence shown here is derived from an EMBL/GenBank/DDBJ whole genome shotgun (WGS) entry which is preliminary data.</text>
</comment>
<evidence type="ECO:0000256" key="4">
    <source>
        <dbReference type="ARBA" id="ARBA00023002"/>
    </source>
</evidence>
<dbReference type="SUPFAM" id="SSF55124">
    <property type="entry name" value="Nitrite/Sulfite reductase N-terminal domain-like"/>
    <property type="match status" value="2"/>
</dbReference>
<keyword evidence="6" id="KW-0411">Iron-sulfur</keyword>
<reference evidence="9 10" key="1">
    <citation type="submission" date="2022-04" db="EMBL/GenBank/DDBJ databases">
        <title>Paracoccus sp. YLB-12 draft genome sequence.</title>
        <authorList>
            <person name="Yu L."/>
        </authorList>
    </citation>
    <scope>NUCLEOTIDE SEQUENCE [LARGE SCALE GENOMIC DNA]</scope>
    <source>
        <strain evidence="9 10">YLB-12</strain>
    </source>
</reference>
<dbReference type="InterPro" id="IPR051329">
    <property type="entry name" value="NIR_SIR_4Fe-4S"/>
</dbReference>
<dbReference type="PANTHER" id="PTHR32439">
    <property type="entry name" value="FERREDOXIN--NITRITE REDUCTASE, CHLOROPLASTIC"/>
    <property type="match status" value="1"/>
</dbReference>
<dbReference type="RefSeq" id="WP_260275636.1">
    <property type="nucleotide sequence ID" value="NZ_JANAVZ010000001.1"/>
</dbReference>
<evidence type="ECO:0000313" key="9">
    <source>
        <dbReference type="EMBL" id="MCT4331769.1"/>
    </source>
</evidence>
<keyword evidence="5" id="KW-0408">Iron</keyword>
<dbReference type="EMBL" id="JANAVZ010000001">
    <property type="protein sequence ID" value="MCT4331769.1"/>
    <property type="molecule type" value="Genomic_DNA"/>
</dbReference>
<dbReference type="Gene3D" id="3.90.480.10">
    <property type="entry name" value="Sulfite Reductase Hemoprotein,Domain 2"/>
    <property type="match status" value="1"/>
</dbReference>
<sequence>MTPIRGWCPGALRPMESGDGWVVRLRPQGGRLTSAQAAGIAQAARQHGNGLIDLTGRANLQLRGVTPASHTPLVARLRALELIDPDIASEARRNLVVTPFADAETDRIADELQAALALCDLTLPAKFGFAVDTGPAPVLADTPADIRLERGADGLPILRADGMTRGQRLSGAAQAIAMARWFLSLGGAADGRGRMAALIARGPRPENAVHAPALPRRAPGPGRVAQGVLVAPEFGQMTADLLEAISELGPLRVTPWRMLLIEGLATVPALSGLVLSSEDPRLRLRACTGAPGCAHACAPTRNLARQLAPTIPDGAILHVSGCAKGCGWPRPADLTLTATPQGFDLIRNGRAGDAPQQSGLRPHELPGIL</sequence>
<dbReference type="NCBIfam" id="TIGR02435">
    <property type="entry name" value="CobG"/>
    <property type="match status" value="1"/>
</dbReference>
<evidence type="ECO:0000256" key="6">
    <source>
        <dbReference type="ARBA" id="ARBA00023014"/>
    </source>
</evidence>
<accession>A0ABT2K707</accession>
<name>A0ABT2K707_9RHOB</name>
<keyword evidence="1" id="KW-0004">4Fe-4S</keyword>
<dbReference type="GO" id="GO:0043818">
    <property type="term" value="F:precorrin-3B synthase activity"/>
    <property type="evidence" value="ECO:0007669"/>
    <property type="project" value="UniProtKB-EC"/>
</dbReference>
<evidence type="ECO:0000256" key="7">
    <source>
        <dbReference type="SAM" id="MobiDB-lite"/>
    </source>
</evidence>
<evidence type="ECO:0000256" key="1">
    <source>
        <dbReference type="ARBA" id="ARBA00022485"/>
    </source>
</evidence>
<feature type="domain" description="Nitrite/Sulfite reductase ferredoxin-like" evidence="8">
    <location>
        <begin position="14"/>
        <end position="79"/>
    </location>
</feature>
<dbReference type="InterPro" id="IPR036136">
    <property type="entry name" value="Nit/Sulf_reduc_fer-like_dom_sf"/>
</dbReference>
<dbReference type="PANTHER" id="PTHR32439:SF9">
    <property type="entry name" value="BLR3264 PROTEIN"/>
    <property type="match status" value="1"/>
</dbReference>
<evidence type="ECO:0000256" key="2">
    <source>
        <dbReference type="ARBA" id="ARBA00022617"/>
    </source>
</evidence>
<dbReference type="InterPro" id="IPR012798">
    <property type="entry name" value="Cbl_synth_CobG-like"/>
</dbReference>
<organism evidence="9 10">
    <name type="scientific">Paracoccus maritimus</name>
    <dbReference type="NCBI Taxonomy" id="2933292"/>
    <lineage>
        <taxon>Bacteria</taxon>
        <taxon>Pseudomonadati</taxon>
        <taxon>Pseudomonadota</taxon>
        <taxon>Alphaproteobacteria</taxon>
        <taxon>Rhodobacterales</taxon>
        <taxon>Paracoccaceae</taxon>
        <taxon>Paracoccus</taxon>
    </lineage>
</organism>
<dbReference type="InterPro" id="IPR005117">
    <property type="entry name" value="NiRdtase/SiRdtase_haem-b_fer"/>
</dbReference>
<proteinExistence type="predicted"/>
<dbReference type="InterPro" id="IPR045854">
    <property type="entry name" value="NO2/SO3_Rdtase_4Fe4S_sf"/>
</dbReference>
<dbReference type="SUPFAM" id="SSF56014">
    <property type="entry name" value="Nitrite and sulphite reductase 4Fe-4S domain-like"/>
    <property type="match status" value="1"/>
</dbReference>
<dbReference type="Proteomes" id="UP001320702">
    <property type="component" value="Unassembled WGS sequence"/>
</dbReference>
<feature type="region of interest" description="Disordered" evidence="7">
    <location>
        <begin position="348"/>
        <end position="369"/>
    </location>
</feature>